<reference evidence="1 2" key="1">
    <citation type="submission" date="2016-07" db="EMBL/GenBank/DDBJ databases">
        <title>Pervasive Adenine N6-methylation of Active Genes in Fungi.</title>
        <authorList>
            <consortium name="DOE Joint Genome Institute"/>
            <person name="Mondo S.J."/>
            <person name="Dannebaum R.O."/>
            <person name="Kuo R.C."/>
            <person name="Labutti K."/>
            <person name="Haridas S."/>
            <person name="Kuo A."/>
            <person name="Salamov A."/>
            <person name="Ahrendt S.R."/>
            <person name="Lipzen A."/>
            <person name="Sullivan W."/>
            <person name="Andreopoulos W.B."/>
            <person name="Clum A."/>
            <person name="Lindquist E."/>
            <person name="Daum C."/>
            <person name="Ramamoorthy G.K."/>
            <person name="Gryganskyi A."/>
            <person name="Culley D."/>
            <person name="Magnuson J.K."/>
            <person name="James T.Y."/>
            <person name="O'Malley M.A."/>
            <person name="Stajich J.E."/>
            <person name="Spatafora J.W."/>
            <person name="Visel A."/>
            <person name="Grigoriev I.V."/>
        </authorList>
    </citation>
    <scope>NUCLEOTIDE SEQUENCE [LARGE SCALE GENOMIC DNA]</scope>
    <source>
        <strain evidence="1 2">JEL800</strain>
    </source>
</reference>
<organism evidence="1 2">
    <name type="scientific">Rhizoclosmatium globosum</name>
    <dbReference type="NCBI Taxonomy" id="329046"/>
    <lineage>
        <taxon>Eukaryota</taxon>
        <taxon>Fungi</taxon>
        <taxon>Fungi incertae sedis</taxon>
        <taxon>Chytridiomycota</taxon>
        <taxon>Chytridiomycota incertae sedis</taxon>
        <taxon>Chytridiomycetes</taxon>
        <taxon>Chytridiales</taxon>
        <taxon>Chytriomycetaceae</taxon>
        <taxon>Rhizoclosmatium</taxon>
    </lineage>
</organism>
<dbReference type="InterPro" id="IPR053137">
    <property type="entry name" value="NLR-like"/>
</dbReference>
<dbReference type="InterPro" id="IPR011990">
    <property type="entry name" value="TPR-like_helical_dom_sf"/>
</dbReference>
<dbReference type="PANTHER" id="PTHR46082:SF6">
    <property type="entry name" value="AAA+ ATPASE DOMAIN-CONTAINING PROTEIN-RELATED"/>
    <property type="match status" value="1"/>
</dbReference>
<dbReference type="Pfam" id="PF13374">
    <property type="entry name" value="TPR_10"/>
    <property type="match status" value="1"/>
</dbReference>
<evidence type="ECO:0000313" key="2">
    <source>
        <dbReference type="Proteomes" id="UP000193642"/>
    </source>
</evidence>
<comment type="caution">
    <text evidence="1">The sequence shown here is derived from an EMBL/GenBank/DDBJ whole genome shotgun (WGS) entry which is preliminary data.</text>
</comment>
<gene>
    <name evidence="1" type="ORF">BCR33DRAFT_182403</name>
</gene>
<protein>
    <recommendedName>
        <fullName evidence="3">TPR-like protein</fullName>
    </recommendedName>
</protein>
<dbReference type="AlphaFoldDB" id="A0A1Y2D1G3"/>
<dbReference type="SUPFAM" id="SSF48452">
    <property type="entry name" value="TPR-like"/>
    <property type="match status" value="1"/>
</dbReference>
<sequence>MQKLVVNLLNAGQTQDAVMYGEMVYCKSVEWFGENDLRLVQAFKKLEWNFTTAAQLDKVSLILLNVMERKLIQSKAHDVRPLAAPIEHKSEPESADTAFSLLGVKLEFFDYFIDKVCGGVENVQGLSTTEVNIKYLQPLTSESKISLCRLYEKSPLIDKATVFVSHAWKFDFLDVVDALKTHAQNNSLGPDTTFWFDLFSNSQHDTATKPFSFWTGTFMTAIKAIGSVVMIMLPWEDPIPLQRAWCIYELYACMETRSEFNVAMPRAERKRFLSQVNVKSFNKMLASVKSENSTSFLPDDKEKIHTAIRDSIGFTNLDSAMFKVLKEWMLKALKMELQLAESVLGKTNPLSLTLKAGLAGVYGDLGNEEASLLLYQELWDYYKTNVGVDSGFALIHCGNVISSLITLKRFSEAKAPALDLIERSRQIFGNEHQSTCSAKESLAVVLENEAKFAEALALHNDTLQVYLGLYGDESEHTARAKLSLASCYYTMKDFQKASDAYQAAFDTRKRLLGEDHPSTLGTMTSLGSALYLAGRVEESRSLQKECLDKCRRVLGDSHPSTINVANNYAATMDAQDSSSKNDRLELLQLVYSQAIESHGTSSLQIATPLMNLAIEISNTDIQKR</sequence>
<dbReference type="Pfam" id="PF13424">
    <property type="entry name" value="TPR_12"/>
    <property type="match status" value="1"/>
</dbReference>
<dbReference type="PANTHER" id="PTHR46082">
    <property type="entry name" value="ATP/GTP-BINDING PROTEIN-RELATED"/>
    <property type="match status" value="1"/>
</dbReference>
<proteinExistence type="predicted"/>
<name>A0A1Y2D1G3_9FUNG</name>
<accession>A0A1Y2D1G3</accession>
<dbReference type="Proteomes" id="UP000193642">
    <property type="component" value="Unassembled WGS sequence"/>
</dbReference>
<dbReference type="STRING" id="329046.A0A1Y2D1G3"/>
<dbReference type="OrthoDB" id="626167at2759"/>
<evidence type="ECO:0000313" key="1">
    <source>
        <dbReference type="EMBL" id="ORY52956.1"/>
    </source>
</evidence>
<evidence type="ECO:0008006" key="3">
    <source>
        <dbReference type="Google" id="ProtNLM"/>
    </source>
</evidence>
<keyword evidence="2" id="KW-1185">Reference proteome</keyword>
<dbReference type="EMBL" id="MCGO01000002">
    <property type="protein sequence ID" value="ORY52956.1"/>
    <property type="molecule type" value="Genomic_DNA"/>
</dbReference>
<dbReference type="Gene3D" id="1.25.40.10">
    <property type="entry name" value="Tetratricopeptide repeat domain"/>
    <property type="match status" value="2"/>
</dbReference>